<sequence>MGTDIWFFVEKRYYREEYEEIDGTWRKTEKSKEELNSNAIWLSADKWKVNPYYYLYPEYRTCKLTPSDPHEFYNEDRNYDLFSVLSNTRNDQNLNFISLPRGLPGDISPELNEVAFENKNDFYDHSWLLLKELIAFNWDQKYYCDQFMEYRNIKETCSGFINETIPKLLKLGDPEDVRVIFWFG</sequence>
<comment type="caution">
    <text evidence="1">The sequence shown here is derived from an EMBL/GenBank/DDBJ whole genome shotgun (WGS) entry which is preliminary data.</text>
</comment>
<dbReference type="RefSeq" id="WP_212981389.1">
    <property type="nucleotide sequence ID" value="NZ_AP025343.1"/>
</dbReference>
<keyword evidence="2" id="KW-1185">Reference proteome</keyword>
<name>A0A919YL73_9BACL</name>
<gene>
    <name evidence="1" type="ORF">J34TS1_61580</name>
</gene>
<dbReference type="AlphaFoldDB" id="A0A919YL73"/>
<dbReference type="Proteomes" id="UP000682811">
    <property type="component" value="Unassembled WGS sequence"/>
</dbReference>
<evidence type="ECO:0000313" key="2">
    <source>
        <dbReference type="Proteomes" id="UP000682811"/>
    </source>
</evidence>
<proteinExistence type="predicted"/>
<reference evidence="1 2" key="1">
    <citation type="submission" date="2021-03" db="EMBL/GenBank/DDBJ databases">
        <title>Antimicrobial resistance genes in bacteria isolated from Japanese honey, and their potential for conferring macrolide and lincosamide resistance in the American foulbrood pathogen Paenibacillus larvae.</title>
        <authorList>
            <person name="Okamoto M."/>
            <person name="Kumagai M."/>
            <person name="Kanamori H."/>
            <person name="Takamatsu D."/>
        </authorList>
    </citation>
    <scope>NUCLEOTIDE SEQUENCE [LARGE SCALE GENOMIC DNA]</scope>
    <source>
        <strain evidence="1 2">J34TS1</strain>
    </source>
</reference>
<evidence type="ECO:0000313" key="1">
    <source>
        <dbReference type="EMBL" id="GIO51393.1"/>
    </source>
</evidence>
<dbReference type="EMBL" id="BORT01000052">
    <property type="protein sequence ID" value="GIO51393.1"/>
    <property type="molecule type" value="Genomic_DNA"/>
</dbReference>
<accession>A0A919YL73</accession>
<organism evidence="1 2">
    <name type="scientific">Paenibacillus azoreducens</name>
    <dbReference type="NCBI Taxonomy" id="116718"/>
    <lineage>
        <taxon>Bacteria</taxon>
        <taxon>Bacillati</taxon>
        <taxon>Bacillota</taxon>
        <taxon>Bacilli</taxon>
        <taxon>Bacillales</taxon>
        <taxon>Paenibacillaceae</taxon>
        <taxon>Paenibacillus</taxon>
    </lineage>
</organism>
<protein>
    <submittedName>
        <fullName evidence="1">Uncharacterized protein</fullName>
    </submittedName>
</protein>